<dbReference type="RefSeq" id="WP_269023751.1">
    <property type="nucleotide sequence ID" value="NZ_JANXKW010000002.1"/>
</dbReference>
<dbReference type="CDD" id="cd02647">
    <property type="entry name" value="nuc_hydro_TvIAG"/>
    <property type="match status" value="1"/>
</dbReference>
<evidence type="ECO:0000256" key="1">
    <source>
        <dbReference type="ARBA" id="ARBA00022801"/>
    </source>
</evidence>
<dbReference type="PANTHER" id="PTHR12304">
    <property type="entry name" value="INOSINE-URIDINE PREFERRING NUCLEOSIDE HYDROLASE"/>
    <property type="match status" value="1"/>
</dbReference>
<dbReference type="Pfam" id="PF01156">
    <property type="entry name" value="IU_nuc_hydro"/>
    <property type="match status" value="1"/>
</dbReference>
<dbReference type="PANTHER" id="PTHR12304:SF46">
    <property type="entry name" value="INOSINE-ADENOSINE-GUANOSINE-NUCLEOSIDE HYDROLASE"/>
    <property type="match status" value="1"/>
</dbReference>
<dbReference type="SUPFAM" id="SSF53590">
    <property type="entry name" value="Nucleoside hydrolase"/>
    <property type="match status" value="1"/>
</dbReference>
<evidence type="ECO:0000313" key="4">
    <source>
        <dbReference type="EMBL" id="MCZ2491144.1"/>
    </source>
</evidence>
<dbReference type="InterPro" id="IPR023186">
    <property type="entry name" value="IUNH"/>
</dbReference>
<keyword evidence="1 4" id="KW-0378">Hydrolase</keyword>
<feature type="domain" description="Inosine/uridine-preferring nucleoside hydrolase" evidence="3">
    <location>
        <begin position="3"/>
        <end position="286"/>
    </location>
</feature>
<comment type="caution">
    <text evidence="4">The sequence shown here is derived from an EMBL/GenBank/DDBJ whole genome shotgun (WGS) entry which is preliminary data.</text>
</comment>
<name>A0ABT4JLA0_9LACO</name>
<dbReference type="Gene3D" id="3.90.245.10">
    <property type="entry name" value="Ribonucleoside hydrolase-like"/>
    <property type="match status" value="1"/>
</dbReference>
<evidence type="ECO:0000256" key="2">
    <source>
        <dbReference type="ARBA" id="ARBA00023295"/>
    </source>
</evidence>
<protein>
    <submittedName>
        <fullName evidence="4">Nucleoside hydrolase</fullName>
    </submittedName>
</protein>
<evidence type="ECO:0000313" key="5">
    <source>
        <dbReference type="Proteomes" id="UP001081467"/>
    </source>
</evidence>
<dbReference type="InterPro" id="IPR036452">
    <property type="entry name" value="Ribo_hydro-like"/>
</dbReference>
<sequence length="323" mass="35491">MDVYFNHDGGVDDLVSLLLLLQMEDVNLIGVGVIGADSYVEPAVSASQKIISRFGHKRHEALTVSQSDSRGKNPFPIKWRMDAFSIDALPILNEYSNQIKISNNNAVDDLINKLSAADNPVTLLFTGPLTDLARAIQKVPSITEHIDQLLWMGGSFGETGNVDEPSHDGSAEWNVFWDPEAFKTVLHTTYPIRLVGLESTIQVPLTSEVRTNWALNRRYPAIDFIGQGYALVPPLVHLPNNSTYYLWDVLTTCSLIDSSLVDVTTIKADVVTTGISQGKTFITSNGRDLSLVSSVINPDIFFKTITNLAKLAPNKPEIKGVQP</sequence>
<dbReference type="GO" id="GO:0016787">
    <property type="term" value="F:hydrolase activity"/>
    <property type="evidence" value="ECO:0007669"/>
    <property type="project" value="UniProtKB-KW"/>
</dbReference>
<dbReference type="InterPro" id="IPR001910">
    <property type="entry name" value="Inosine/uridine_hydrolase_dom"/>
</dbReference>
<proteinExistence type="predicted"/>
<gene>
    <name evidence="4" type="ORF">N0K80_03135</name>
</gene>
<dbReference type="EMBL" id="JANXLI010000002">
    <property type="protein sequence ID" value="MCZ2491144.1"/>
    <property type="molecule type" value="Genomic_DNA"/>
</dbReference>
<reference evidence="4" key="1">
    <citation type="submission" date="2022-09" db="EMBL/GenBank/DDBJ databases">
        <title>Diversity of Dellaglioa algida.</title>
        <authorList>
            <person name="Matthias E."/>
            <person name="Werum V."/>
        </authorList>
    </citation>
    <scope>NUCLEOTIDE SEQUENCE</scope>
    <source>
        <strain evidence="4">TMW 2.2523</strain>
    </source>
</reference>
<keyword evidence="2" id="KW-0326">Glycosidase</keyword>
<keyword evidence="5" id="KW-1185">Reference proteome</keyword>
<organism evidence="4 5">
    <name type="scientific">Dellaglioa carnosa</name>
    <dbReference type="NCBI Taxonomy" id="2995136"/>
    <lineage>
        <taxon>Bacteria</taxon>
        <taxon>Bacillati</taxon>
        <taxon>Bacillota</taxon>
        <taxon>Bacilli</taxon>
        <taxon>Lactobacillales</taxon>
        <taxon>Lactobacillaceae</taxon>
        <taxon>Dellaglioa</taxon>
    </lineage>
</organism>
<evidence type="ECO:0000259" key="3">
    <source>
        <dbReference type="Pfam" id="PF01156"/>
    </source>
</evidence>
<accession>A0ABT4JLA0</accession>
<dbReference type="Proteomes" id="UP001081467">
    <property type="component" value="Unassembled WGS sequence"/>
</dbReference>